<proteinExistence type="predicted"/>
<dbReference type="Proteomes" id="UP000249135">
    <property type="component" value="Unassembled WGS sequence"/>
</dbReference>
<dbReference type="EMBL" id="QFPP01000052">
    <property type="protein sequence ID" value="PZQ76457.1"/>
    <property type="molecule type" value="Genomic_DNA"/>
</dbReference>
<dbReference type="Pfam" id="PF08668">
    <property type="entry name" value="HDOD"/>
    <property type="match status" value="1"/>
</dbReference>
<comment type="caution">
    <text evidence="2">The sequence shown here is derived from an EMBL/GenBank/DDBJ whole genome shotgun (WGS) entry which is preliminary data.</text>
</comment>
<dbReference type="InterPro" id="IPR052340">
    <property type="entry name" value="RNase_Y/CdgJ"/>
</dbReference>
<gene>
    <name evidence="2" type="ORF">DI563_07090</name>
</gene>
<organism evidence="2 3">
    <name type="scientific">Variovorax paradoxus</name>
    <dbReference type="NCBI Taxonomy" id="34073"/>
    <lineage>
        <taxon>Bacteria</taxon>
        <taxon>Pseudomonadati</taxon>
        <taxon>Pseudomonadota</taxon>
        <taxon>Betaproteobacteria</taxon>
        <taxon>Burkholderiales</taxon>
        <taxon>Comamonadaceae</taxon>
        <taxon>Variovorax</taxon>
    </lineage>
</organism>
<sequence length="427" mass="45795">MSVAARSTGAASEEPGAARAVFARRLLVDERVAVAGYRLVQPAGPMGPAANGSFGPTAGGETRMLMPEFPDASGGLAPSRRPNFLRCHSDDLLRSDGPVAVLDATKVVLELLPAAAAPAGEPPFDLASLREARSAGFRLAFDVRWLNEDPRLVEFAAFALLPLGAVELDRATGVARALHRQGVKQVVVTGVRTGREFERLAGAGVRLFEGMWFTRPALNGTARTAAASHASLLRLMNLVRAEAELEEIEDVLRREPTLSYRLLRYINTSGFGRHLEISSFRHAVMTVGMRRLFRWTAILLASTPSDSLPPAAGALAITRGRVMELLAAEAMPPAEAELAFVAGMFSMLDVLLDVPLAEAMSLVSLPAEVSAAVLEGTGMFAPYLAMAKACESGDEGLIEILAMRHAIPRDRMVEAHVRALDWAERLD</sequence>
<dbReference type="AlphaFoldDB" id="A0A2W5S0Y0"/>
<dbReference type="PROSITE" id="PS51833">
    <property type="entry name" value="HDOD"/>
    <property type="match status" value="1"/>
</dbReference>
<dbReference type="SUPFAM" id="SSF109604">
    <property type="entry name" value="HD-domain/PDEase-like"/>
    <property type="match status" value="1"/>
</dbReference>
<dbReference type="Gene3D" id="1.10.3210.10">
    <property type="entry name" value="Hypothetical protein af1432"/>
    <property type="match status" value="1"/>
</dbReference>
<feature type="domain" description="HDOD" evidence="1">
    <location>
        <begin position="225"/>
        <end position="411"/>
    </location>
</feature>
<evidence type="ECO:0000259" key="1">
    <source>
        <dbReference type="PROSITE" id="PS51833"/>
    </source>
</evidence>
<protein>
    <submittedName>
        <fullName evidence="2">EAL domain-containing protein</fullName>
    </submittedName>
</protein>
<reference evidence="2 3" key="1">
    <citation type="submission" date="2017-08" db="EMBL/GenBank/DDBJ databases">
        <title>Infants hospitalized years apart are colonized by the same room-sourced microbial strains.</title>
        <authorList>
            <person name="Brooks B."/>
            <person name="Olm M.R."/>
            <person name="Firek B.A."/>
            <person name="Baker R."/>
            <person name="Thomas B.C."/>
            <person name="Morowitz M.J."/>
            <person name="Banfield J.F."/>
        </authorList>
    </citation>
    <scope>NUCLEOTIDE SEQUENCE [LARGE SCALE GENOMIC DNA]</scope>
    <source>
        <strain evidence="2">S2_005_003_R2_41</strain>
    </source>
</reference>
<evidence type="ECO:0000313" key="2">
    <source>
        <dbReference type="EMBL" id="PZQ76457.1"/>
    </source>
</evidence>
<dbReference type="PANTHER" id="PTHR33525">
    <property type="match status" value="1"/>
</dbReference>
<dbReference type="PANTHER" id="PTHR33525:SF4">
    <property type="entry name" value="CYCLIC DI-GMP PHOSPHODIESTERASE CDGJ"/>
    <property type="match status" value="1"/>
</dbReference>
<name>A0A2W5S0Y0_VARPD</name>
<accession>A0A2W5S0Y0</accession>
<dbReference type="InterPro" id="IPR013976">
    <property type="entry name" value="HDOD"/>
</dbReference>
<evidence type="ECO:0000313" key="3">
    <source>
        <dbReference type="Proteomes" id="UP000249135"/>
    </source>
</evidence>